<evidence type="ECO:0000313" key="2">
    <source>
        <dbReference type="Proteomes" id="UP000675881"/>
    </source>
</evidence>
<dbReference type="SUPFAM" id="SSF53098">
    <property type="entry name" value="Ribonuclease H-like"/>
    <property type="match status" value="1"/>
</dbReference>
<sequence>MDTEIWAPKKFFMDNGWEFSNKEMVEHGENFNIRIRNTSAYSPFSNGLCERKNLILDIIISRLVEDDITDVDVALGWAVAARNYLQNFGEFSPNQDGATKDLNIGDMALYKRNDDSKWKGPGKIIGEDYVKMRKIIVKEDFPMVKINVEARINGIDHGYDQMQTDIEETCNDDDEDYHYGRRQRNVVEARIEDENVIASHIEDVSNSNGEGVSTKHGEITNVQVKIRRGRSRNEEKVIFEKGQNCPMFGENFEAIDLNSGKWFQMVELAKPMEDIEGSIISQTIVLQDDLKNMTMKSEEIHLPVARRIKNGNHVDELKWLDLELHGYKNYFFARESNKCLQTIKKVEDKKLRIEIAMLKEMMERSEIMKVVWVQTKNELANCVTKYGSSTLDLMEVIQTGRIPTNRKDGENVET</sequence>
<dbReference type="InterPro" id="IPR001584">
    <property type="entry name" value="Integrase_cat-core"/>
</dbReference>
<dbReference type="GO" id="GO:0003676">
    <property type="term" value="F:nucleic acid binding"/>
    <property type="evidence" value="ECO:0007669"/>
    <property type="project" value="InterPro"/>
</dbReference>
<name>A0A7R8H621_LEPSM</name>
<dbReference type="AlphaFoldDB" id="A0A7R8H621"/>
<dbReference type="PROSITE" id="PS50994">
    <property type="entry name" value="INTEGRASE"/>
    <property type="match status" value="1"/>
</dbReference>
<reference evidence="1" key="1">
    <citation type="submission" date="2021-02" db="EMBL/GenBank/DDBJ databases">
        <authorList>
            <person name="Bekaert M."/>
        </authorList>
    </citation>
    <scope>NUCLEOTIDE SEQUENCE</scope>
    <source>
        <strain evidence="1">IoA-00</strain>
    </source>
</reference>
<accession>A0A7R8H621</accession>
<dbReference type="Proteomes" id="UP000675881">
    <property type="component" value="Chromosome 2"/>
</dbReference>
<keyword evidence="2" id="KW-1185">Reference proteome</keyword>
<protein>
    <submittedName>
        <fullName evidence="1">(salmon louse) hypothetical protein</fullName>
    </submittedName>
</protein>
<dbReference type="Gene3D" id="3.30.420.10">
    <property type="entry name" value="Ribonuclease H-like superfamily/Ribonuclease H"/>
    <property type="match status" value="1"/>
</dbReference>
<dbReference type="EMBL" id="HG994581">
    <property type="protein sequence ID" value="CAF2878060.1"/>
    <property type="molecule type" value="Genomic_DNA"/>
</dbReference>
<gene>
    <name evidence="1" type="ORF">LSAA_6330</name>
</gene>
<evidence type="ECO:0000313" key="1">
    <source>
        <dbReference type="EMBL" id="CAF2878060.1"/>
    </source>
</evidence>
<proteinExistence type="predicted"/>
<dbReference type="GO" id="GO:0015074">
    <property type="term" value="P:DNA integration"/>
    <property type="evidence" value="ECO:0007669"/>
    <property type="project" value="InterPro"/>
</dbReference>
<dbReference type="InterPro" id="IPR036397">
    <property type="entry name" value="RNaseH_sf"/>
</dbReference>
<dbReference type="InterPro" id="IPR012337">
    <property type="entry name" value="RNaseH-like_sf"/>
</dbReference>
<organism evidence="1 2">
    <name type="scientific">Lepeophtheirus salmonis</name>
    <name type="common">Salmon louse</name>
    <name type="synonym">Caligus salmonis</name>
    <dbReference type="NCBI Taxonomy" id="72036"/>
    <lineage>
        <taxon>Eukaryota</taxon>
        <taxon>Metazoa</taxon>
        <taxon>Ecdysozoa</taxon>
        <taxon>Arthropoda</taxon>
        <taxon>Crustacea</taxon>
        <taxon>Multicrustacea</taxon>
        <taxon>Hexanauplia</taxon>
        <taxon>Copepoda</taxon>
        <taxon>Siphonostomatoida</taxon>
        <taxon>Caligidae</taxon>
        <taxon>Lepeophtheirus</taxon>
    </lineage>
</organism>